<keyword evidence="2" id="KW-0560">Oxidoreductase</keyword>
<keyword evidence="5" id="KW-1185">Reference proteome</keyword>
<dbReference type="PANTHER" id="PTHR43115:SF4">
    <property type="entry name" value="DEHYDROGENASE_REDUCTASE SDR FAMILY MEMBER 11"/>
    <property type="match status" value="1"/>
</dbReference>
<dbReference type="FunFam" id="3.40.50.720:FF:000047">
    <property type="entry name" value="NADP-dependent L-serine/L-allo-threonine dehydrogenase"/>
    <property type="match status" value="1"/>
</dbReference>
<dbReference type="PRINTS" id="PR00080">
    <property type="entry name" value="SDRFAMILY"/>
</dbReference>
<reference evidence="4 5" key="1">
    <citation type="submission" date="2024-05" db="EMBL/GenBank/DDBJ databases">
        <title>Genetic variation in Jamaican populations of the coffee berry borer (Hypothenemus hampei).</title>
        <authorList>
            <person name="Errbii M."/>
            <person name="Myrie A."/>
        </authorList>
    </citation>
    <scope>NUCLEOTIDE SEQUENCE [LARGE SCALE GENOMIC DNA]</scope>
    <source>
        <strain evidence="4">JA-Hopewell-2020-01-JO</strain>
        <tissue evidence="4">Whole body</tissue>
    </source>
</reference>
<gene>
    <name evidence="4" type="ORF">ABEB36_001602</name>
</gene>
<comment type="caution">
    <text evidence="4">The sequence shown here is derived from an EMBL/GenBank/DDBJ whole genome shotgun (WGS) entry which is preliminary data.</text>
</comment>
<evidence type="ECO:0008006" key="6">
    <source>
        <dbReference type="Google" id="ProtNLM"/>
    </source>
</evidence>
<protein>
    <recommendedName>
        <fullName evidence="6">Farnesol dehydrogenase</fullName>
    </recommendedName>
</protein>
<evidence type="ECO:0000313" key="5">
    <source>
        <dbReference type="Proteomes" id="UP001566132"/>
    </source>
</evidence>
<proteinExistence type="inferred from homology"/>
<dbReference type="PRINTS" id="PR00081">
    <property type="entry name" value="GDHRDH"/>
</dbReference>
<evidence type="ECO:0000256" key="1">
    <source>
        <dbReference type="ARBA" id="ARBA00006484"/>
    </source>
</evidence>
<dbReference type="Pfam" id="PF00106">
    <property type="entry name" value="adh_short"/>
    <property type="match status" value="1"/>
</dbReference>
<dbReference type="GO" id="GO:0016616">
    <property type="term" value="F:oxidoreductase activity, acting on the CH-OH group of donors, NAD or NADP as acceptor"/>
    <property type="evidence" value="ECO:0007669"/>
    <property type="project" value="UniProtKB-ARBA"/>
</dbReference>
<dbReference type="EMBL" id="JBDJPC010000001">
    <property type="protein sequence ID" value="KAL1517898.1"/>
    <property type="molecule type" value="Genomic_DNA"/>
</dbReference>
<dbReference type="AlphaFoldDB" id="A0ABD1FGY1"/>
<sequence>MVLSMERWIGQVAVVTGASSGIGAAITEELVVAGVKVVGLARRKERIEELSKKLSNKKGKLYSLKCDVTIEQEILKAFQWIDENVGHPQILINNAGIVQKNTLTDGDTAAWKKVFDVNVFGLLITSREIIRILKKTNLPGHIVNINSVAGHISLNFPGMNVYPASKFAVTSITDYTSKELLFEKINNIKVTSVSPGVTKSEIIDANMDEALQHMPIMPAQEVADSVLYVLSTPQHVQVDELIIQPLFEGF</sequence>
<comment type="similarity">
    <text evidence="1 3">Belongs to the short-chain dehydrogenases/reductases (SDR) family.</text>
</comment>
<dbReference type="InterPro" id="IPR036291">
    <property type="entry name" value="NAD(P)-bd_dom_sf"/>
</dbReference>
<name>A0ABD1FGY1_HYPHA</name>
<dbReference type="Proteomes" id="UP001566132">
    <property type="component" value="Unassembled WGS sequence"/>
</dbReference>
<dbReference type="InterPro" id="IPR002347">
    <property type="entry name" value="SDR_fam"/>
</dbReference>
<evidence type="ECO:0000256" key="3">
    <source>
        <dbReference type="RuleBase" id="RU000363"/>
    </source>
</evidence>
<evidence type="ECO:0000313" key="4">
    <source>
        <dbReference type="EMBL" id="KAL1517898.1"/>
    </source>
</evidence>
<dbReference type="Gene3D" id="3.40.50.720">
    <property type="entry name" value="NAD(P)-binding Rossmann-like Domain"/>
    <property type="match status" value="1"/>
</dbReference>
<evidence type="ECO:0000256" key="2">
    <source>
        <dbReference type="ARBA" id="ARBA00023002"/>
    </source>
</evidence>
<dbReference type="PANTHER" id="PTHR43115">
    <property type="entry name" value="DEHYDROGENASE/REDUCTASE SDR FAMILY MEMBER 11"/>
    <property type="match status" value="1"/>
</dbReference>
<dbReference type="SUPFAM" id="SSF51735">
    <property type="entry name" value="NAD(P)-binding Rossmann-fold domains"/>
    <property type="match status" value="1"/>
</dbReference>
<organism evidence="4 5">
    <name type="scientific">Hypothenemus hampei</name>
    <name type="common">Coffee berry borer</name>
    <dbReference type="NCBI Taxonomy" id="57062"/>
    <lineage>
        <taxon>Eukaryota</taxon>
        <taxon>Metazoa</taxon>
        <taxon>Ecdysozoa</taxon>
        <taxon>Arthropoda</taxon>
        <taxon>Hexapoda</taxon>
        <taxon>Insecta</taxon>
        <taxon>Pterygota</taxon>
        <taxon>Neoptera</taxon>
        <taxon>Endopterygota</taxon>
        <taxon>Coleoptera</taxon>
        <taxon>Polyphaga</taxon>
        <taxon>Cucujiformia</taxon>
        <taxon>Curculionidae</taxon>
        <taxon>Scolytinae</taxon>
        <taxon>Hypothenemus</taxon>
    </lineage>
</organism>
<accession>A0ABD1FGY1</accession>